<keyword evidence="1" id="KW-1133">Transmembrane helix</keyword>
<protein>
    <submittedName>
        <fullName evidence="2">Uncharacterized protein</fullName>
    </submittedName>
</protein>
<organism evidence="2 3">
    <name type="scientific">Aspergillus uvarum CBS 121591</name>
    <dbReference type="NCBI Taxonomy" id="1448315"/>
    <lineage>
        <taxon>Eukaryota</taxon>
        <taxon>Fungi</taxon>
        <taxon>Dikarya</taxon>
        <taxon>Ascomycota</taxon>
        <taxon>Pezizomycotina</taxon>
        <taxon>Eurotiomycetes</taxon>
        <taxon>Eurotiomycetidae</taxon>
        <taxon>Eurotiales</taxon>
        <taxon>Aspergillaceae</taxon>
        <taxon>Aspergillus</taxon>
        <taxon>Aspergillus subgen. Circumdati</taxon>
    </lineage>
</organism>
<dbReference type="RefSeq" id="XP_025495463.1">
    <property type="nucleotide sequence ID" value="XM_025636826.1"/>
</dbReference>
<keyword evidence="3" id="KW-1185">Reference proteome</keyword>
<name>A0A319D2H3_9EURO</name>
<keyword evidence="1" id="KW-0812">Transmembrane</keyword>
<reference evidence="2 3" key="1">
    <citation type="submission" date="2016-12" db="EMBL/GenBank/DDBJ databases">
        <title>The genomes of Aspergillus section Nigri reveals drivers in fungal speciation.</title>
        <authorList>
            <consortium name="DOE Joint Genome Institute"/>
            <person name="Vesth T.C."/>
            <person name="Nybo J."/>
            <person name="Theobald S."/>
            <person name="Brandl J."/>
            <person name="Frisvad J.C."/>
            <person name="Nielsen K.F."/>
            <person name="Lyhne E.K."/>
            <person name="Kogle M.E."/>
            <person name="Kuo A."/>
            <person name="Riley R."/>
            <person name="Clum A."/>
            <person name="Nolan M."/>
            <person name="Lipzen A."/>
            <person name="Salamov A."/>
            <person name="Henrissat B."/>
            <person name="Wiebenga A."/>
            <person name="De Vries R.P."/>
            <person name="Grigoriev I.V."/>
            <person name="Mortensen U.H."/>
            <person name="Andersen M.R."/>
            <person name="Baker S.E."/>
        </authorList>
    </citation>
    <scope>NUCLEOTIDE SEQUENCE [LARGE SCALE GENOMIC DNA]</scope>
    <source>
        <strain evidence="2 3">CBS 121591</strain>
    </source>
</reference>
<dbReference type="OrthoDB" id="4504092at2759"/>
<proteinExistence type="predicted"/>
<feature type="transmembrane region" description="Helical" evidence="1">
    <location>
        <begin position="106"/>
        <end position="127"/>
    </location>
</feature>
<evidence type="ECO:0000313" key="3">
    <source>
        <dbReference type="Proteomes" id="UP000248340"/>
    </source>
</evidence>
<evidence type="ECO:0000256" key="1">
    <source>
        <dbReference type="SAM" id="Phobius"/>
    </source>
</evidence>
<dbReference type="EMBL" id="KZ821680">
    <property type="protein sequence ID" value="PYH85263.1"/>
    <property type="molecule type" value="Genomic_DNA"/>
</dbReference>
<evidence type="ECO:0000313" key="2">
    <source>
        <dbReference type="EMBL" id="PYH85263.1"/>
    </source>
</evidence>
<dbReference type="GeneID" id="37139567"/>
<keyword evidence="1" id="KW-0472">Membrane</keyword>
<dbReference type="VEuPathDB" id="FungiDB:BO82DRAFT_361707"/>
<accession>A0A319D2H3</accession>
<dbReference type="Proteomes" id="UP000248340">
    <property type="component" value="Unassembled WGS sequence"/>
</dbReference>
<sequence length="146" mass="16157">MLDRFKAPFRRYPDNEAGATMAVLEFLAAQGVSLDPITLDTQSEDYFTKGSRRAPASEDHEWGANWSGNAGSCSSFKEPEKPATVTFGIWGKVTGIHQTYRDGMRAVILSVACSLLYYLAQLVLAYSPPKSDWQNFLDGCKALFGY</sequence>
<gene>
    <name evidence="2" type="ORF">BO82DRAFT_361707</name>
</gene>
<dbReference type="AlphaFoldDB" id="A0A319D2H3"/>